<proteinExistence type="predicted"/>
<accession>A0A812JVY8</accession>
<feature type="chain" id="PRO_5032582483" evidence="2">
    <location>
        <begin position="24"/>
        <end position="161"/>
    </location>
</feature>
<protein>
    <submittedName>
        <fullName evidence="3">Uncharacterized protein</fullName>
    </submittedName>
</protein>
<sequence length="161" mass="17679">MARSRSPLLLAAAACLALWRGLSFVSTSAPRAPTALDAEVKKDAREAHIQRIEEDTSSFPAVPAIAMASVAMVLLSSQPAHAVLPPEESQGYIQNFLGYANLVINFLSGYFGAWAAKNPNLLVPDMARHRSTREARALAPPKTKLREEPEYPEDEEYPEYQ</sequence>
<keyword evidence="4" id="KW-1185">Reference proteome</keyword>
<dbReference type="AlphaFoldDB" id="A0A812JVY8"/>
<feature type="region of interest" description="Disordered" evidence="1">
    <location>
        <begin position="132"/>
        <end position="161"/>
    </location>
</feature>
<reference evidence="3" key="1">
    <citation type="submission" date="2021-02" db="EMBL/GenBank/DDBJ databases">
        <authorList>
            <person name="Dougan E. K."/>
            <person name="Rhodes N."/>
            <person name="Thang M."/>
            <person name="Chan C."/>
        </authorList>
    </citation>
    <scope>NUCLEOTIDE SEQUENCE</scope>
</reference>
<gene>
    <name evidence="3" type="ORF">SNAT2548_LOCUS7112</name>
</gene>
<feature type="signal peptide" evidence="2">
    <location>
        <begin position="1"/>
        <end position="23"/>
    </location>
</feature>
<evidence type="ECO:0000256" key="2">
    <source>
        <dbReference type="SAM" id="SignalP"/>
    </source>
</evidence>
<comment type="caution">
    <text evidence="3">The sequence shown here is derived from an EMBL/GenBank/DDBJ whole genome shotgun (WGS) entry which is preliminary data.</text>
</comment>
<keyword evidence="2" id="KW-0732">Signal</keyword>
<evidence type="ECO:0000256" key="1">
    <source>
        <dbReference type="SAM" id="MobiDB-lite"/>
    </source>
</evidence>
<evidence type="ECO:0000313" key="3">
    <source>
        <dbReference type="EMBL" id="CAE7211495.1"/>
    </source>
</evidence>
<feature type="compositionally biased region" description="Acidic residues" evidence="1">
    <location>
        <begin position="150"/>
        <end position="161"/>
    </location>
</feature>
<dbReference type="Proteomes" id="UP000604046">
    <property type="component" value="Unassembled WGS sequence"/>
</dbReference>
<evidence type="ECO:0000313" key="4">
    <source>
        <dbReference type="Proteomes" id="UP000604046"/>
    </source>
</evidence>
<dbReference type="EMBL" id="CAJNDS010000490">
    <property type="protein sequence ID" value="CAE7211495.1"/>
    <property type="molecule type" value="Genomic_DNA"/>
</dbReference>
<organism evidence="3 4">
    <name type="scientific">Symbiodinium natans</name>
    <dbReference type="NCBI Taxonomy" id="878477"/>
    <lineage>
        <taxon>Eukaryota</taxon>
        <taxon>Sar</taxon>
        <taxon>Alveolata</taxon>
        <taxon>Dinophyceae</taxon>
        <taxon>Suessiales</taxon>
        <taxon>Symbiodiniaceae</taxon>
        <taxon>Symbiodinium</taxon>
    </lineage>
</organism>
<name>A0A812JVY8_9DINO</name>